<organism evidence="4 5">
    <name type="scientific">Helicobacter hepaticus (strain ATCC 51449 / 3B1)</name>
    <dbReference type="NCBI Taxonomy" id="235279"/>
    <lineage>
        <taxon>Bacteria</taxon>
        <taxon>Pseudomonadati</taxon>
        <taxon>Campylobacterota</taxon>
        <taxon>Epsilonproteobacteria</taxon>
        <taxon>Campylobacterales</taxon>
        <taxon>Helicobacteraceae</taxon>
        <taxon>Helicobacter</taxon>
    </lineage>
</organism>
<dbReference type="eggNOG" id="COG4221">
    <property type="taxonomic scope" value="Bacteria"/>
</dbReference>
<dbReference type="InterPro" id="IPR002347">
    <property type="entry name" value="SDR_fam"/>
</dbReference>
<dbReference type="KEGG" id="hhe:HH_1559"/>
<keyword evidence="2" id="KW-0560">Oxidoreductase</keyword>
<dbReference type="Pfam" id="PF00106">
    <property type="entry name" value="adh_short"/>
    <property type="match status" value="1"/>
</dbReference>
<dbReference type="PROSITE" id="PS00061">
    <property type="entry name" value="ADH_SHORT"/>
    <property type="match status" value="1"/>
</dbReference>
<dbReference type="PANTHER" id="PTHR42901:SF1">
    <property type="entry name" value="ALCOHOL DEHYDROGENASE"/>
    <property type="match status" value="1"/>
</dbReference>
<dbReference type="EMBL" id="AE017125">
    <property type="protein sequence ID" value="AAP78156.1"/>
    <property type="molecule type" value="Genomic_DNA"/>
</dbReference>
<keyword evidence="5" id="KW-1185">Reference proteome</keyword>
<dbReference type="PRINTS" id="PR00080">
    <property type="entry name" value="SDRFAMILY"/>
</dbReference>
<comment type="similarity">
    <text evidence="1 3">Belongs to the short-chain dehydrogenases/reductases (SDR) family.</text>
</comment>
<sequence length="250" mass="27312">MTALITGASSGFGKAIARLFVRNGHKVIILARREERINTLQNELGALCEKIICDVRDTQKIESALKLLPQEFQNIDVLINNAGLALGLTSADKANIADWEQMVEVNILALIKLTHLILPQMVAQGYGHIINIGSIAGTYSYPGGNVYGATKAFVKRFSLNLRADLYDKNIRISDIEPGLCGGSEFSQVRFKGDESKAKSVYEGTTPLMPEDIAQSVLWVASLPQHINVNTLEIMPTTQAPAALNVYKNTK</sequence>
<dbReference type="HOGENOM" id="CLU_010194_2_10_7"/>
<dbReference type="SUPFAM" id="SSF51735">
    <property type="entry name" value="NAD(P)-binding Rossmann-fold domains"/>
    <property type="match status" value="1"/>
</dbReference>
<evidence type="ECO:0000313" key="4">
    <source>
        <dbReference type="EMBL" id="AAP78156.1"/>
    </source>
</evidence>
<dbReference type="OrthoDB" id="658698at2"/>
<dbReference type="Proteomes" id="UP000002495">
    <property type="component" value="Chromosome"/>
</dbReference>
<dbReference type="STRING" id="235279.HH_1559"/>
<dbReference type="Gene3D" id="3.40.50.720">
    <property type="entry name" value="NAD(P)-binding Rossmann-like Domain"/>
    <property type="match status" value="1"/>
</dbReference>
<name>Q7VFW6_HELHP</name>
<protein>
    <submittedName>
        <fullName evidence="4">Oxidoreductase</fullName>
    </submittedName>
</protein>
<evidence type="ECO:0000256" key="3">
    <source>
        <dbReference type="RuleBase" id="RU000363"/>
    </source>
</evidence>
<gene>
    <name evidence="4" type="ordered locus">HH_1559</name>
</gene>
<dbReference type="PRINTS" id="PR00081">
    <property type="entry name" value="GDHRDH"/>
</dbReference>
<dbReference type="InterPro" id="IPR036291">
    <property type="entry name" value="NAD(P)-bd_dom_sf"/>
</dbReference>
<evidence type="ECO:0000256" key="2">
    <source>
        <dbReference type="ARBA" id="ARBA00023002"/>
    </source>
</evidence>
<reference evidence="4 5" key="1">
    <citation type="journal article" date="2003" name="Proc. Natl. Acad. Sci. U.S.A.">
        <title>The complete genome sequence of the carcinogenic bacterium Helicobacter hepaticus.</title>
        <authorList>
            <person name="Suerbaum S."/>
            <person name="Josenhans C."/>
            <person name="Sterzenbach T."/>
            <person name="Drescher B."/>
            <person name="Brandt P."/>
            <person name="Bell M."/>
            <person name="Droege M."/>
            <person name="Fartmann B."/>
            <person name="Fischer H.-P."/>
            <person name="Ge Z."/>
            <person name="Hoerster A."/>
            <person name="Holland R."/>
            <person name="Klein K."/>
            <person name="Koenig J."/>
            <person name="Macko L."/>
            <person name="Mendz G.L."/>
            <person name="Nyakatura G."/>
            <person name="Schauer D.B."/>
            <person name="Shen Z."/>
            <person name="Weber J."/>
            <person name="Frosch M."/>
            <person name="Fox J.G."/>
        </authorList>
    </citation>
    <scope>NUCLEOTIDE SEQUENCE [LARGE SCALE GENOMIC DNA]</scope>
    <source>
        <strain evidence="5">ATCC 51449 / 3B1</strain>
    </source>
</reference>
<dbReference type="RefSeq" id="WP_011116399.1">
    <property type="nucleotide sequence ID" value="NC_004917.1"/>
</dbReference>
<evidence type="ECO:0000256" key="1">
    <source>
        <dbReference type="ARBA" id="ARBA00006484"/>
    </source>
</evidence>
<dbReference type="PANTHER" id="PTHR42901">
    <property type="entry name" value="ALCOHOL DEHYDROGENASE"/>
    <property type="match status" value="1"/>
</dbReference>
<accession>Q7VFW6</accession>
<evidence type="ECO:0000313" key="5">
    <source>
        <dbReference type="Proteomes" id="UP000002495"/>
    </source>
</evidence>
<dbReference type="GO" id="GO:0016616">
    <property type="term" value="F:oxidoreductase activity, acting on the CH-OH group of donors, NAD or NADP as acceptor"/>
    <property type="evidence" value="ECO:0007669"/>
    <property type="project" value="UniProtKB-ARBA"/>
</dbReference>
<proteinExistence type="inferred from homology"/>
<dbReference type="FunFam" id="3.40.50.720:FF:000047">
    <property type="entry name" value="NADP-dependent L-serine/L-allo-threonine dehydrogenase"/>
    <property type="match status" value="1"/>
</dbReference>
<dbReference type="InterPro" id="IPR020904">
    <property type="entry name" value="Sc_DH/Rdtase_CS"/>
</dbReference>
<dbReference type="AlphaFoldDB" id="Q7VFW6"/>